<dbReference type="OrthoDB" id="4753201at2"/>
<dbReference type="InterPro" id="IPR038332">
    <property type="entry name" value="PPE_sf"/>
</dbReference>
<comment type="similarity">
    <text evidence="1">Belongs to the mycobacterial PPE family.</text>
</comment>
<organism evidence="4 5">
    <name type="scientific">Mycobacterium colombiense</name>
    <dbReference type="NCBI Taxonomy" id="339268"/>
    <lineage>
        <taxon>Bacteria</taxon>
        <taxon>Bacillati</taxon>
        <taxon>Actinomycetota</taxon>
        <taxon>Actinomycetes</taxon>
        <taxon>Mycobacteriales</taxon>
        <taxon>Mycobacteriaceae</taxon>
        <taxon>Mycobacterium</taxon>
        <taxon>Mycobacterium avium complex (MAC)</taxon>
    </lineage>
</organism>
<evidence type="ECO:0000259" key="2">
    <source>
        <dbReference type="Pfam" id="PF00823"/>
    </source>
</evidence>
<evidence type="ECO:0000313" key="4">
    <source>
        <dbReference type="EMBL" id="OBI41222.1"/>
    </source>
</evidence>
<dbReference type="Gene3D" id="1.20.1260.20">
    <property type="entry name" value="PPE superfamily"/>
    <property type="match status" value="1"/>
</dbReference>
<evidence type="ECO:0000313" key="5">
    <source>
        <dbReference type="Proteomes" id="UP000091846"/>
    </source>
</evidence>
<evidence type="ECO:0000259" key="3">
    <source>
        <dbReference type="Pfam" id="PF12484"/>
    </source>
</evidence>
<dbReference type="FunFam" id="1.20.1260.20:FF:000001">
    <property type="entry name" value="PPE family protein PPE41"/>
    <property type="match status" value="1"/>
</dbReference>
<dbReference type="InterPro" id="IPR022171">
    <property type="entry name" value="PPE_C"/>
</dbReference>
<reference evidence="4 5" key="1">
    <citation type="submission" date="2016-06" db="EMBL/GenBank/DDBJ databases">
        <authorList>
            <person name="Kjaerup R.B."/>
            <person name="Dalgaard T.S."/>
            <person name="Juul-Madsen H.R."/>
        </authorList>
    </citation>
    <scope>NUCLEOTIDE SEQUENCE [LARGE SCALE GENOMIC DNA]</scope>
    <source>
        <strain evidence="4 5">E1334</strain>
    </source>
</reference>
<evidence type="ECO:0008006" key="6">
    <source>
        <dbReference type="Google" id="ProtNLM"/>
    </source>
</evidence>
<evidence type="ECO:0000256" key="1">
    <source>
        <dbReference type="ARBA" id="ARBA00010652"/>
    </source>
</evidence>
<dbReference type="AlphaFoldDB" id="A0A1A2YVE2"/>
<feature type="domain" description="PPE family C-terminal" evidence="3">
    <location>
        <begin position="330"/>
        <end position="414"/>
    </location>
</feature>
<dbReference type="PANTHER" id="PTHR46766">
    <property type="entry name" value="GLUTAMINE-RICH PROTEIN 2"/>
    <property type="match status" value="1"/>
</dbReference>
<dbReference type="PANTHER" id="PTHR46766:SF1">
    <property type="entry name" value="GLUTAMINE-RICH PROTEIN 2"/>
    <property type="match status" value="1"/>
</dbReference>
<sequence length="418" mass="42009">MDFGALPPEINSGRMYAGPGSGPIMAAAAAWDGLGAELGSAASGYTSVISELTHAPWVGPASTSMLSAVTPYVSWLSVLAAQAEETAGQARAAAAAFEAAFAMTVPPPVIAANRVLLATLVATNFFGQNTPAIAATEAQYMEMWAQDAAAMYGYAGSSAAASELTPFTSPPNTTTPEADSDQAAAVAKAVAEPAGNTAQTTSQLASPQVLSASTTQAVTQASTTTTTSQTGPFTWLTSAIQNFTQSGLPTPTNNYLGLSPSFYTVLLKQTTGLAYFSTGITSFWSQLSQQLVFGPGGSTAGASGAWYPTPQFASLGLGNLGGVGHVGAVSAGVGQAGRVGLLSVPQHWGTLTSSVTPAALSEEATPIEAAATGGANSPANGLLRGMPVGSMGRRGAAAGYVNKYGFRYSVLTRPPSAG</sequence>
<dbReference type="RefSeq" id="WP_065029082.1">
    <property type="nucleotide sequence ID" value="NZ_LZKI01000090.1"/>
</dbReference>
<protein>
    <recommendedName>
        <fullName evidence="6">PPE family protein</fullName>
    </recommendedName>
</protein>
<comment type="caution">
    <text evidence="4">The sequence shown here is derived from an EMBL/GenBank/DDBJ whole genome shotgun (WGS) entry which is preliminary data.</text>
</comment>
<feature type="domain" description="PPE" evidence="2">
    <location>
        <begin position="2"/>
        <end position="165"/>
    </location>
</feature>
<gene>
    <name evidence="4" type="ORF">A5708_02130</name>
</gene>
<dbReference type="Proteomes" id="UP000091846">
    <property type="component" value="Unassembled WGS sequence"/>
</dbReference>
<accession>A0A1A2YVE2</accession>
<dbReference type="InterPro" id="IPR000030">
    <property type="entry name" value="PPE_dom"/>
</dbReference>
<dbReference type="EMBL" id="LZKI01000090">
    <property type="protein sequence ID" value="OBI41222.1"/>
    <property type="molecule type" value="Genomic_DNA"/>
</dbReference>
<dbReference type="GO" id="GO:0052572">
    <property type="term" value="P:response to host immune response"/>
    <property type="evidence" value="ECO:0007669"/>
    <property type="project" value="TreeGrafter"/>
</dbReference>
<dbReference type="Pfam" id="PF12484">
    <property type="entry name" value="PPE-SVP"/>
    <property type="match status" value="1"/>
</dbReference>
<dbReference type="Pfam" id="PF00823">
    <property type="entry name" value="PPE"/>
    <property type="match status" value="1"/>
</dbReference>
<proteinExistence type="inferred from homology"/>
<name>A0A1A2YVE2_9MYCO</name>
<dbReference type="SUPFAM" id="SSF140459">
    <property type="entry name" value="PE/PPE dimer-like"/>
    <property type="match status" value="1"/>
</dbReference>